<accession>A0AAV5PBS2</accession>
<proteinExistence type="predicted"/>
<dbReference type="AlphaFoldDB" id="A0AAV5PBS2"/>
<dbReference type="Proteomes" id="UP001165243">
    <property type="component" value="Unassembled WGS sequence"/>
</dbReference>
<name>A0AAV5PBS2_LACDE</name>
<dbReference type="RefSeq" id="WP_003619030.1">
    <property type="nucleotide sequence ID" value="NZ_BJMY01000001.1"/>
</dbReference>
<protein>
    <submittedName>
        <fullName evidence="1">Uncharacterized protein</fullName>
    </submittedName>
</protein>
<sequence>MFYSLIMALIMLALGIVSFWGRNQDSFDGIYATAPLTSAKTNWTDKKGKAVDLTELKPDKQGTLTIYYRLPEKLNRQDKLIFFSRYIKQIDAYIGKKKIYHSHPEIAADWLSLTEHYESFTNSIELPAKRSA</sequence>
<dbReference type="EMBL" id="BSWK01000001">
    <property type="protein sequence ID" value="GMB85842.1"/>
    <property type="molecule type" value="Genomic_DNA"/>
</dbReference>
<gene>
    <name evidence="1" type="ORF">ME0900_02140</name>
</gene>
<reference evidence="1" key="1">
    <citation type="submission" date="2023-04" db="EMBL/GenBank/DDBJ databases">
        <title>Draft genome sequences of Lactobacillus delbrueckii subsp. bulgaricus ME-900 and ME-901 with improved acid tolerance.</title>
        <authorList>
            <person name="Ishida T."/>
            <person name="Yamamoto E."/>
            <person name="Koizumi A."/>
            <person name="Fujiwara S."/>
            <person name="Makino S."/>
            <person name="Kano H."/>
            <person name="Kimura K."/>
        </authorList>
    </citation>
    <scope>NUCLEOTIDE SEQUENCE</scope>
    <source>
        <strain evidence="1">ME-900</strain>
    </source>
</reference>
<evidence type="ECO:0000313" key="2">
    <source>
        <dbReference type="Proteomes" id="UP001165243"/>
    </source>
</evidence>
<comment type="caution">
    <text evidence="1">The sequence shown here is derived from an EMBL/GenBank/DDBJ whole genome shotgun (WGS) entry which is preliminary data.</text>
</comment>
<organism evidence="1 2">
    <name type="scientific">Lactobacillus delbrueckii subsp. bulgaricus</name>
    <dbReference type="NCBI Taxonomy" id="1585"/>
    <lineage>
        <taxon>Bacteria</taxon>
        <taxon>Bacillati</taxon>
        <taxon>Bacillota</taxon>
        <taxon>Bacilli</taxon>
        <taxon>Lactobacillales</taxon>
        <taxon>Lactobacillaceae</taxon>
        <taxon>Lactobacillus</taxon>
    </lineage>
</organism>
<evidence type="ECO:0000313" key="1">
    <source>
        <dbReference type="EMBL" id="GMB85842.1"/>
    </source>
</evidence>